<organism evidence="5 6">
    <name type="scientific">Steroidobacter agaridevorans</name>
    <dbReference type="NCBI Taxonomy" id="2695856"/>
    <lineage>
        <taxon>Bacteria</taxon>
        <taxon>Pseudomonadati</taxon>
        <taxon>Pseudomonadota</taxon>
        <taxon>Gammaproteobacteria</taxon>
        <taxon>Steroidobacterales</taxon>
        <taxon>Steroidobacteraceae</taxon>
        <taxon>Steroidobacter</taxon>
    </lineage>
</organism>
<evidence type="ECO:0000259" key="4">
    <source>
        <dbReference type="PROSITE" id="PS50977"/>
    </source>
</evidence>
<evidence type="ECO:0000313" key="6">
    <source>
        <dbReference type="Proteomes" id="UP000445000"/>
    </source>
</evidence>
<protein>
    <submittedName>
        <fullName evidence="5">TetR family transcriptional regulator</fullName>
    </submittedName>
</protein>
<keyword evidence="6" id="KW-1185">Reference proteome</keyword>
<gene>
    <name evidence="5" type="ORF">GCM10011487_42670</name>
</gene>
<name>A0A829YG16_9GAMM</name>
<keyword evidence="2 3" id="KW-0238">DNA-binding</keyword>
<dbReference type="GO" id="GO:0000976">
    <property type="term" value="F:transcription cis-regulatory region binding"/>
    <property type="evidence" value="ECO:0007669"/>
    <property type="project" value="TreeGrafter"/>
</dbReference>
<dbReference type="AlphaFoldDB" id="A0A829YG16"/>
<dbReference type="InterPro" id="IPR009057">
    <property type="entry name" value="Homeodomain-like_sf"/>
</dbReference>
<evidence type="ECO:0000256" key="1">
    <source>
        <dbReference type="ARBA" id="ARBA00022491"/>
    </source>
</evidence>
<dbReference type="InterPro" id="IPR050109">
    <property type="entry name" value="HTH-type_TetR-like_transc_reg"/>
</dbReference>
<accession>A0A829YG16</accession>
<dbReference type="Proteomes" id="UP000445000">
    <property type="component" value="Unassembled WGS sequence"/>
</dbReference>
<evidence type="ECO:0000256" key="2">
    <source>
        <dbReference type="ARBA" id="ARBA00023125"/>
    </source>
</evidence>
<dbReference type="InterPro" id="IPR001647">
    <property type="entry name" value="HTH_TetR"/>
</dbReference>
<comment type="caution">
    <text evidence="5">The sequence shown here is derived from an EMBL/GenBank/DDBJ whole genome shotgun (WGS) entry which is preliminary data.</text>
</comment>
<feature type="domain" description="HTH tetR-type" evidence="4">
    <location>
        <begin position="17"/>
        <end position="77"/>
    </location>
</feature>
<dbReference type="PROSITE" id="PS50977">
    <property type="entry name" value="HTH_TETR_2"/>
    <property type="match status" value="1"/>
</dbReference>
<dbReference type="SUPFAM" id="SSF46689">
    <property type="entry name" value="Homeodomain-like"/>
    <property type="match status" value="1"/>
</dbReference>
<evidence type="ECO:0000256" key="3">
    <source>
        <dbReference type="PROSITE-ProRule" id="PRU00335"/>
    </source>
</evidence>
<dbReference type="GO" id="GO:0003700">
    <property type="term" value="F:DNA-binding transcription factor activity"/>
    <property type="evidence" value="ECO:0007669"/>
    <property type="project" value="TreeGrafter"/>
</dbReference>
<dbReference type="Gene3D" id="1.10.357.10">
    <property type="entry name" value="Tetracycline Repressor, domain 2"/>
    <property type="match status" value="1"/>
</dbReference>
<reference evidence="6" key="1">
    <citation type="submission" date="2020-01" db="EMBL/GenBank/DDBJ databases">
        <title>'Steroidobacter agaridevorans' sp. nov., agar-degrading bacteria isolated from rhizosphere soils.</title>
        <authorList>
            <person name="Ikenaga M."/>
            <person name="Kataoka M."/>
            <person name="Murouchi A."/>
            <person name="Katsuragi S."/>
            <person name="Sakai M."/>
        </authorList>
    </citation>
    <scope>NUCLEOTIDE SEQUENCE [LARGE SCALE GENOMIC DNA]</scope>
    <source>
        <strain evidence="6">YU21-B</strain>
    </source>
</reference>
<sequence length="207" mass="23301">MSVPKEKKRPVKELRDQLRRDQIVSAARVCVVRHGFHGASMGQIAAEAQMSVGQIYRYFPSKEAIVHAIVERIVARRLEWMVDGEKQIDFAARFANRRHVDASDEERCERVLLLEITAEATRNPAVAEIVRAADRRLRGQAVELVRGNYPELSEEEAAARVEFVTVLSEGSAFRSVTEQIASPALLEGIYRDVLQKLFPRSTESGLS</sequence>
<dbReference type="EMBL" id="BLJN01000004">
    <property type="protein sequence ID" value="GFE82267.1"/>
    <property type="molecule type" value="Genomic_DNA"/>
</dbReference>
<dbReference type="Pfam" id="PF13977">
    <property type="entry name" value="TetR_C_6"/>
    <property type="match status" value="1"/>
</dbReference>
<evidence type="ECO:0000313" key="5">
    <source>
        <dbReference type="EMBL" id="GFE82267.1"/>
    </source>
</evidence>
<dbReference type="Pfam" id="PF00440">
    <property type="entry name" value="TetR_N"/>
    <property type="match status" value="1"/>
</dbReference>
<dbReference type="InterPro" id="IPR039538">
    <property type="entry name" value="BetI_C"/>
</dbReference>
<keyword evidence="1" id="KW-0678">Repressor</keyword>
<dbReference type="PRINTS" id="PR00455">
    <property type="entry name" value="HTHTETR"/>
</dbReference>
<proteinExistence type="predicted"/>
<dbReference type="PANTHER" id="PTHR30055:SF226">
    <property type="entry name" value="HTH-TYPE TRANSCRIPTIONAL REGULATOR PKSA"/>
    <property type="match status" value="1"/>
</dbReference>
<feature type="DNA-binding region" description="H-T-H motif" evidence="3">
    <location>
        <begin position="40"/>
        <end position="59"/>
    </location>
</feature>
<dbReference type="RefSeq" id="WP_161813925.1">
    <property type="nucleotide sequence ID" value="NZ_BLJN01000004.1"/>
</dbReference>
<dbReference type="PANTHER" id="PTHR30055">
    <property type="entry name" value="HTH-TYPE TRANSCRIPTIONAL REGULATOR RUTR"/>
    <property type="match status" value="1"/>
</dbReference>